<reference evidence="1" key="1">
    <citation type="submission" date="2023-07" db="EMBL/GenBank/DDBJ databases">
        <authorList>
            <person name="Xia Y."/>
        </authorList>
    </citation>
    <scope>NUCLEOTIDE SEQUENCE</scope>
    <source>
        <strain evidence="1">F</strain>
    </source>
</reference>
<protein>
    <submittedName>
        <fullName evidence="1">Uncharacterized protein</fullName>
    </submittedName>
</protein>
<organism evidence="1">
    <name type="scientific">Marseillevirus sp</name>
    <dbReference type="NCBI Taxonomy" id="2809551"/>
    <lineage>
        <taxon>Viruses</taxon>
        <taxon>Varidnaviria</taxon>
        <taxon>Bamfordvirae</taxon>
        <taxon>Nucleocytoviricota</taxon>
        <taxon>Megaviricetes</taxon>
        <taxon>Pimascovirales</taxon>
        <taxon>Pimascovirales incertae sedis</taxon>
        <taxon>Marseilleviridae</taxon>
        <taxon>Marseillevirus</taxon>
    </lineage>
</organism>
<gene>
    <name evidence="1" type="ORF">MarFTMF_260</name>
</gene>
<sequence length="84" mass="9491">MEQIIQRAIFSIDSKRNASEYGVPTLDADTCRELIDVALSSIPENEQVDSVLHLVSAKEALNEASLDFDSAKYYLKRAVRELCW</sequence>
<accession>A0AA96ES46</accession>
<name>A0AA96ES46_9VIRU</name>
<evidence type="ECO:0000313" key="1">
    <source>
        <dbReference type="EMBL" id="WNL49776.1"/>
    </source>
</evidence>
<proteinExistence type="predicted"/>
<dbReference type="EMBL" id="OR343188">
    <property type="protein sequence ID" value="WNL49776.1"/>
    <property type="molecule type" value="Genomic_DNA"/>
</dbReference>